<feature type="domain" description="Integrase catalytic" evidence="6">
    <location>
        <begin position="501"/>
        <end position="664"/>
    </location>
</feature>
<dbReference type="InterPro" id="IPR012337">
    <property type="entry name" value="RNaseH-like_sf"/>
</dbReference>
<dbReference type="InterPro" id="IPR036397">
    <property type="entry name" value="RNaseH_sf"/>
</dbReference>
<dbReference type="GO" id="GO:0046872">
    <property type="term" value="F:metal ion binding"/>
    <property type="evidence" value="ECO:0007669"/>
    <property type="project" value="UniProtKB-KW"/>
</dbReference>
<feature type="region of interest" description="Disordered" evidence="5">
    <location>
        <begin position="804"/>
        <end position="872"/>
    </location>
</feature>
<protein>
    <submittedName>
        <fullName evidence="7">Polyprotein</fullName>
    </submittedName>
</protein>
<keyword evidence="3" id="KW-0064">Aspartyl protease</keyword>
<dbReference type="SUPFAM" id="SSF56672">
    <property type="entry name" value="DNA/RNA polymerases"/>
    <property type="match status" value="1"/>
</dbReference>
<dbReference type="Pfam" id="PF14223">
    <property type="entry name" value="Retrotran_gag_2"/>
    <property type="match status" value="1"/>
</dbReference>
<keyword evidence="1" id="KW-0645">Protease</keyword>
<dbReference type="AlphaFoldDB" id="Q688S3"/>
<dbReference type="InterPro" id="IPR043502">
    <property type="entry name" value="DNA/RNA_pol_sf"/>
</dbReference>
<sequence>MASSSGAAVNPLFGQAISEKLTKNNFSLWKTHILPVICGARMEGYLTGATQVPSAEIEVKEGEKGEITKKVSNPAYEAWIAADQQVLGFLLSSISKEILIQVANVDTAAHAWKMIVGLLSTQSRARALNTRIALATTQKGESSVSDYISKMKTLADEMASAGKPLDDEEFTSYILAGLDSDYEQVVSSIVGRSEGVTISEVYSQLLSFEELWQTNGSSGSYSSVNSANHGRNNGGGGNFNNGGGYFSNRGRGGGRGDRGGCGRGNGGRNFKPRPTCQLCSKVGHVVADCWHCYDDSFVPDARVAAAASYGVDSNWYVDTGATDHITNELEKLTTRDRYNGKEQIHTASGSGMDIKHIGQSTIRTPTRNLYLRNILHVPRTKKNLISAHRLAVDNHAFVEVHPRFFAIKDQITKNTLLRGPCCNGLYPLPASTSSSKQVLGAIKPTVSIWHSRLGHPSWQIVQKVVSHNNLPCLGESKELGVCDACQKGKSHQLPFLKSTSASNFPLELVFSDVWGPAPDSVGGRKYYVSFIDDFSKFTWIYLLKQKSEVFHKFHEFQQLVERIFYRKIIAMQTDWGGEYEKLHDFFTKIGISHHVSCPHTHQQNGSAERKHRHIVEVGLSLLAHASMPLKFWDEAFIAATYLINRTPSKVIQYETPLEHLFHQKPSYTSLRVFGCACWPNLRPYNARKLQFRSKQCVFLGYSNLHKGFKCLDVAAGRVYISRDVVFDENVFPFASLHSNAGARLRSEILLLPPTLLNPDDSTGRGTTIGDDHMLDNPEHTNTFAEENAENTDHIELDFNTATQDPEFTEDHDDTGGDSPALSSPSGSGAAVTSPSSLPVIPKAPVSPTASHSASATTPDAPEAHDSATKSDGSLDRYKARLVAKGFEQRYGIDYEDTFSPVVKAATIRTILSVAVSRGWSLRQLDVQNAFLHGYLEEEVYMRQPPGYEDRNKPNYICKLDKALYGLKQAPRAWYSRLSMKLCDLGFQPSKADTSLFFYNKGNIVIFVLIYVDDIIVASSTEDATNALLRDLKQEFALKDFGDLHYFLGIEVNKLSDGILVTQNKYALDLLKRAGMLDCKPVDTPLSTTEKLSAYTGSIQDATRYRSIVGALQYLTLTRPDTSFAINKVCQFLHSPTMQHWMAVKRILRYVKSSVDLGLKLNSSSSTIISAFSDADWAGSVDDRRSTGGFAIFLGSNLVSWSARSRVRSRV</sequence>
<proteinExistence type="predicted"/>
<dbReference type="InterPro" id="IPR054722">
    <property type="entry name" value="PolX-like_BBD"/>
</dbReference>
<dbReference type="InterPro" id="IPR039537">
    <property type="entry name" value="Retrotran_Ty1/copia-like"/>
</dbReference>
<dbReference type="Pfam" id="PF07727">
    <property type="entry name" value="RVT_2"/>
    <property type="match status" value="1"/>
</dbReference>
<dbReference type="PANTHER" id="PTHR42648:SF26">
    <property type="entry name" value="INTEGRASE CATALYTIC DOMAIN-CONTAINING PROTEIN"/>
    <property type="match status" value="1"/>
</dbReference>
<dbReference type="InterPro" id="IPR013103">
    <property type="entry name" value="RVT_2"/>
</dbReference>
<name>Q688S3_ORYSJ</name>
<dbReference type="PROSITE" id="PS50994">
    <property type="entry name" value="INTEGRASE"/>
    <property type="match status" value="1"/>
</dbReference>
<dbReference type="Proteomes" id="UP000000763">
    <property type="component" value="Chromosome 5"/>
</dbReference>
<dbReference type="Pfam" id="PF13976">
    <property type="entry name" value="gag_pre-integrs"/>
    <property type="match status" value="1"/>
</dbReference>
<feature type="region of interest" description="Disordered" evidence="5">
    <location>
        <begin position="219"/>
        <end position="267"/>
    </location>
</feature>
<feature type="region of interest" description="Disordered" evidence="5">
    <location>
        <begin position="755"/>
        <end position="778"/>
    </location>
</feature>
<keyword evidence="4" id="KW-0378">Hydrolase</keyword>
<feature type="compositionally biased region" description="Gly residues" evidence="5">
    <location>
        <begin position="232"/>
        <end position="253"/>
    </location>
</feature>
<feature type="compositionally biased region" description="Basic and acidic residues" evidence="5">
    <location>
        <begin position="769"/>
        <end position="778"/>
    </location>
</feature>
<dbReference type="SUPFAM" id="SSF53098">
    <property type="entry name" value="Ribonuclease H-like"/>
    <property type="match status" value="1"/>
</dbReference>
<dbReference type="PANTHER" id="PTHR42648">
    <property type="entry name" value="TRANSPOSASE, PUTATIVE-RELATED"/>
    <property type="match status" value="1"/>
</dbReference>
<keyword evidence="2" id="KW-0479">Metal-binding</keyword>
<evidence type="ECO:0000256" key="5">
    <source>
        <dbReference type="SAM" id="MobiDB-lite"/>
    </source>
</evidence>
<evidence type="ECO:0000256" key="3">
    <source>
        <dbReference type="ARBA" id="ARBA00022750"/>
    </source>
</evidence>
<accession>Q688S3</accession>
<organism evidence="7 8">
    <name type="scientific">Oryza sativa subsp. japonica</name>
    <name type="common">Rice</name>
    <dbReference type="NCBI Taxonomy" id="39947"/>
    <lineage>
        <taxon>Eukaryota</taxon>
        <taxon>Viridiplantae</taxon>
        <taxon>Streptophyta</taxon>
        <taxon>Embryophyta</taxon>
        <taxon>Tracheophyta</taxon>
        <taxon>Spermatophyta</taxon>
        <taxon>Magnoliopsida</taxon>
        <taxon>Liliopsida</taxon>
        <taxon>Poales</taxon>
        <taxon>Poaceae</taxon>
        <taxon>BOP clade</taxon>
        <taxon>Oryzoideae</taxon>
        <taxon>Oryzeae</taxon>
        <taxon>Oryzinae</taxon>
        <taxon>Oryza</taxon>
        <taxon>Oryza sativa</taxon>
    </lineage>
</organism>
<evidence type="ECO:0000256" key="4">
    <source>
        <dbReference type="ARBA" id="ARBA00022801"/>
    </source>
</evidence>
<feature type="compositionally biased region" description="Low complexity" evidence="5">
    <location>
        <begin position="816"/>
        <end position="830"/>
    </location>
</feature>
<gene>
    <name evidence="7" type="primary">OSJNBa0009N21.4</name>
</gene>
<dbReference type="Pfam" id="PF25597">
    <property type="entry name" value="SH3_retrovirus"/>
    <property type="match status" value="1"/>
</dbReference>
<dbReference type="Pfam" id="PF22936">
    <property type="entry name" value="Pol_BBD"/>
    <property type="match status" value="1"/>
</dbReference>
<reference evidence="8" key="1">
    <citation type="journal article" date="2005" name="Nature">
        <title>The map-based sequence of the rice genome.</title>
        <authorList>
            <consortium name="International rice genome sequencing project (IRGSP)"/>
            <person name="Matsumoto T."/>
            <person name="Wu J."/>
            <person name="Kanamori H."/>
            <person name="Katayose Y."/>
            <person name="Fujisawa M."/>
            <person name="Namiki N."/>
            <person name="Mizuno H."/>
            <person name="Yamamoto K."/>
            <person name="Antonio B.A."/>
            <person name="Baba T."/>
            <person name="Sakata K."/>
            <person name="Nagamura Y."/>
            <person name="Aoki H."/>
            <person name="Arikawa K."/>
            <person name="Arita K."/>
            <person name="Bito T."/>
            <person name="Chiden Y."/>
            <person name="Fujitsuka N."/>
            <person name="Fukunaka R."/>
            <person name="Hamada M."/>
            <person name="Harada C."/>
            <person name="Hayashi A."/>
            <person name="Hijishita S."/>
            <person name="Honda M."/>
            <person name="Hosokawa S."/>
            <person name="Ichikawa Y."/>
            <person name="Idonuma A."/>
            <person name="Iijima M."/>
            <person name="Ikeda M."/>
            <person name="Ikeno M."/>
            <person name="Ito K."/>
            <person name="Ito S."/>
            <person name="Ito T."/>
            <person name="Ito Y."/>
            <person name="Ito Y."/>
            <person name="Iwabuchi A."/>
            <person name="Kamiya K."/>
            <person name="Karasawa W."/>
            <person name="Kurita K."/>
            <person name="Katagiri S."/>
            <person name="Kikuta A."/>
            <person name="Kobayashi H."/>
            <person name="Kobayashi N."/>
            <person name="Machita K."/>
            <person name="Maehara T."/>
            <person name="Masukawa M."/>
            <person name="Mizubayashi T."/>
            <person name="Mukai Y."/>
            <person name="Nagasaki H."/>
            <person name="Nagata Y."/>
            <person name="Naito S."/>
            <person name="Nakashima M."/>
            <person name="Nakama Y."/>
            <person name="Nakamichi Y."/>
            <person name="Nakamura M."/>
            <person name="Meguro A."/>
            <person name="Negishi M."/>
            <person name="Ohta I."/>
            <person name="Ohta T."/>
            <person name="Okamoto M."/>
            <person name="Ono N."/>
            <person name="Saji S."/>
            <person name="Sakaguchi M."/>
            <person name="Sakai K."/>
            <person name="Shibata M."/>
            <person name="Shimokawa T."/>
            <person name="Song J."/>
            <person name="Takazaki Y."/>
            <person name="Terasawa K."/>
            <person name="Tsugane M."/>
            <person name="Tsuji K."/>
            <person name="Ueda S."/>
            <person name="Waki K."/>
            <person name="Yamagata H."/>
            <person name="Yamamoto M."/>
            <person name="Yamamoto S."/>
            <person name="Yamane H."/>
            <person name="Yoshiki S."/>
            <person name="Yoshihara R."/>
            <person name="Yukawa K."/>
            <person name="Zhong H."/>
            <person name="Yano M."/>
            <person name="Yuan Q."/>
            <person name="Ouyang S."/>
            <person name="Liu J."/>
            <person name="Jones K.M."/>
            <person name="Gansberger K."/>
            <person name="Moffat K."/>
            <person name="Hill J."/>
            <person name="Bera J."/>
            <person name="Fadrosh D."/>
            <person name="Jin S."/>
            <person name="Johri S."/>
            <person name="Kim M."/>
            <person name="Overton L."/>
            <person name="Reardon M."/>
            <person name="Tsitrin T."/>
            <person name="Vuong H."/>
            <person name="Weaver B."/>
            <person name="Ciecko A."/>
            <person name="Tallon L."/>
            <person name="Jackson J."/>
            <person name="Pai G."/>
            <person name="Aken S.V."/>
            <person name="Utterback T."/>
            <person name="Reidmuller S."/>
            <person name="Feldblyum T."/>
            <person name="Hsiao J."/>
            <person name="Zismann V."/>
            <person name="Iobst S."/>
            <person name="de Vazeille A.R."/>
            <person name="Buell C.R."/>
            <person name="Ying K."/>
            <person name="Li Y."/>
            <person name="Lu T."/>
            <person name="Huang Y."/>
            <person name="Zhao Q."/>
            <person name="Feng Q."/>
            <person name="Zhang L."/>
            <person name="Zhu J."/>
            <person name="Weng Q."/>
            <person name="Mu J."/>
            <person name="Lu Y."/>
            <person name="Fan D."/>
            <person name="Liu Y."/>
            <person name="Guan J."/>
            <person name="Zhang Y."/>
            <person name="Yu S."/>
            <person name="Liu X."/>
            <person name="Zhang Y."/>
            <person name="Hong G."/>
            <person name="Han B."/>
            <person name="Choisne N."/>
            <person name="Demange N."/>
            <person name="Orjeda G."/>
            <person name="Samain S."/>
            <person name="Cattolico L."/>
            <person name="Pelletier E."/>
            <person name="Couloux A."/>
            <person name="Segurens B."/>
            <person name="Wincker P."/>
            <person name="D'Hont A."/>
            <person name="Scarpelli C."/>
            <person name="Weissenbach J."/>
            <person name="Salanoubat M."/>
            <person name="Quetier F."/>
            <person name="Yu Y."/>
            <person name="Kim H.R."/>
            <person name="Rambo T."/>
            <person name="Currie J."/>
            <person name="Collura K."/>
            <person name="Luo M."/>
            <person name="Yang T."/>
            <person name="Ammiraju J.S.S."/>
            <person name="Engler F."/>
            <person name="Soderlund C."/>
            <person name="Wing R.A."/>
            <person name="Palmer L.E."/>
            <person name="de la Bastide M."/>
            <person name="Spiegel L."/>
            <person name="Nascimento L."/>
            <person name="Zutavern T."/>
            <person name="O'Shaughnessy A."/>
            <person name="Dike S."/>
            <person name="Dedhia N."/>
            <person name="Preston R."/>
            <person name="Balija V."/>
            <person name="McCombie W.R."/>
            <person name="Chow T."/>
            <person name="Chen H."/>
            <person name="Chung M."/>
            <person name="Chen C."/>
            <person name="Shaw J."/>
            <person name="Wu H."/>
            <person name="Hsiao K."/>
            <person name="Chao Y."/>
            <person name="Chu M."/>
            <person name="Cheng C."/>
            <person name="Hour A."/>
            <person name="Lee P."/>
            <person name="Lin S."/>
            <person name="Lin Y."/>
            <person name="Liou J."/>
            <person name="Liu S."/>
            <person name="Hsing Y."/>
            <person name="Raghuvanshi S."/>
            <person name="Mohanty A."/>
            <person name="Bharti A.K."/>
            <person name="Gaur A."/>
            <person name="Gupta V."/>
            <person name="Kumar D."/>
            <person name="Ravi V."/>
            <person name="Vij S."/>
            <person name="Kapur A."/>
            <person name="Khurana P."/>
            <person name="Khurana P."/>
            <person name="Khurana J.P."/>
            <person name="Tyagi A.K."/>
            <person name="Gaikwad K."/>
            <person name="Singh A."/>
            <person name="Dalal V."/>
            <person name="Srivastava S."/>
            <person name="Dixit A."/>
            <person name="Pal A.K."/>
            <person name="Ghazi I.A."/>
            <person name="Yadav M."/>
            <person name="Pandit A."/>
            <person name="Bhargava A."/>
            <person name="Sureshbabu K."/>
            <person name="Batra K."/>
            <person name="Sharma T.R."/>
            <person name="Mohapatra T."/>
            <person name="Singh N.K."/>
            <person name="Messing J."/>
            <person name="Nelson A.B."/>
            <person name="Fuks G."/>
            <person name="Kavchok S."/>
            <person name="Keizer G."/>
            <person name="Linton E."/>
            <person name="Llaca V."/>
            <person name="Song R."/>
            <person name="Tanyolac B."/>
            <person name="Young S."/>
            <person name="Ho-Il K."/>
            <person name="Hahn J.H."/>
            <person name="Sangsakoo G."/>
            <person name="Vanavichit A."/>
            <person name="de Mattos Luiz.A.T."/>
            <person name="Zimmer P.D."/>
            <person name="Malone G."/>
            <person name="Dellagostin O."/>
            <person name="de Oliveira A.C."/>
            <person name="Bevan M."/>
            <person name="Bancroft I."/>
            <person name="Minx P."/>
            <person name="Cordum H."/>
            <person name="Wilson R."/>
            <person name="Cheng Z."/>
            <person name="Jin W."/>
            <person name="Jiang J."/>
            <person name="Leong S.A."/>
            <person name="Iwama H."/>
            <person name="Gojobori T."/>
            <person name="Itoh T."/>
            <person name="Niimura Y."/>
            <person name="Fujii Y."/>
            <person name="Habara T."/>
            <person name="Sakai H."/>
            <person name="Sato Y."/>
            <person name="Wilson G."/>
            <person name="Kumar K."/>
            <person name="McCouch S."/>
            <person name="Juretic N."/>
            <person name="Hoen D."/>
            <person name="Wright S."/>
            <person name="Bruskiewich R."/>
            <person name="Bureau T."/>
            <person name="Miyao A."/>
            <person name="Hirochika H."/>
            <person name="Nishikawa T."/>
            <person name="Kadowaki K."/>
            <person name="Sugiura M."/>
            <person name="Burr B."/>
            <person name="Sasaki T."/>
        </authorList>
    </citation>
    <scope>NUCLEOTIDE SEQUENCE [LARGE SCALE GENOMIC DNA]</scope>
    <source>
        <strain evidence="8">cv. Nipponbare</strain>
    </source>
</reference>
<dbReference type="InterPro" id="IPR057670">
    <property type="entry name" value="SH3_retrovirus"/>
</dbReference>
<feature type="compositionally biased region" description="Low complexity" evidence="5">
    <location>
        <begin position="843"/>
        <end position="860"/>
    </location>
</feature>
<dbReference type="GO" id="GO:0003676">
    <property type="term" value="F:nucleic acid binding"/>
    <property type="evidence" value="ECO:0007669"/>
    <property type="project" value="InterPro"/>
</dbReference>
<feature type="compositionally biased region" description="Basic and acidic residues" evidence="5">
    <location>
        <begin position="861"/>
        <end position="872"/>
    </location>
</feature>
<dbReference type="InterPro" id="IPR001584">
    <property type="entry name" value="Integrase_cat-core"/>
</dbReference>
<evidence type="ECO:0000313" key="7">
    <source>
        <dbReference type="EMBL" id="AAU10682.1"/>
    </source>
</evidence>
<dbReference type="GO" id="GO:0004190">
    <property type="term" value="F:aspartic-type endopeptidase activity"/>
    <property type="evidence" value="ECO:0007669"/>
    <property type="project" value="UniProtKB-KW"/>
</dbReference>
<dbReference type="GO" id="GO:0015074">
    <property type="term" value="P:DNA integration"/>
    <property type="evidence" value="ECO:0007669"/>
    <property type="project" value="InterPro"/>
</dbReference>
<reference evidence="8" key="2">
    <citation type="journal article" date="2008" name="Nucleic Acids Res.">
        <title>The rice annotation project database (RAP-DB): 2008 update.</title>
        <authorList>
            <consortium name="The rice annotation project (RAP)"/>
        </authorList>
    </citation>
    <scope>GENOME REANNOTATION</scope>
    <source>
        <strain evidence="8">cv. Nipponbare</strain>
    </source>
</reference>
<evidence type="ECO:0000256" key="1">
    <source>
        <dbReference type="ARBA" id="ARBA00022670"/>
    </source>
</evidence>
<evidence type="ECO:0000256" key="2">
    <source>
        <dbReference type="ARBA" id="ARBA00022723"/>
    </source>
</evidence>
<dbReference type="EMBL" id="AC121362">
    <property type="protein sequence ID" value="AAU10682.1"/>
    <property type="molecule type" value="Genomic_DNA"/>
</dbReference>
<dbReference type="Gene3D" id="3.30.420.10">
    <property type="entry name" value="Ribonuclease H-like superfamily/Ribonuclease H"/>
    <property type="match status" value="1"/>
</dbReference>
<evidence type="ECO:0000313" key="8">
    <source>
        <dbReference type="Proteomes" id="UP000000763"/>
    </source>
</evidence>
<evidence type="ECO:0000259" key="6">
    <source>
        <dbReference type="PROSITE" id="PS50994"/>
    </source>
</evidence>
<dbReference type="GO" id="GO:0006508">
    <property type="term" value="P:proteolysis"/>
    <property type="evidence" value="ECO:0007669"/>
    <property type="project" value="UniProtKB-KW"/>
</dbReference>
<dbReference type="InterPro" id="IPR025724">
    <property type="entry name" value="GAG-pre-integrase_dom"/>
</dbReference>